<sequence length="95" mass="10890">MNQPRQTQESTALLDHLDPQTIQRRLGPLMRRYLSSRSAPAAHSVARHIEALCCHPDFFGTDDERCVYLRLVRQWRWLADQGGAQPSTARPADLH</sequence>
<evidence type="ECO:0000313" key="2">
    <source>
        <dbReference type="Proteomes" id="UP000010816"/>
    </source>
</evidence>
<dbReference type="eggNOG" id="ENOG5032Y8I">
    <property type="taxonomic scope" value="Bacteria"/>
</dbReference>
<dbReference type="AlphaFoldDB" id="L0GYA6"/>
<name>L0GYA6_9GAMM</name>
<dbReference type="RefSeq" id="WP_015280947.1">
    <property type="nucleotide sequence ID" value="NC_019940.1"/>
</dbReference>
<keyword evidence="2" id="KW-1185">Reference proteome</keyword>
<reference evidence="1 2" key="1">
    <citation type="submission" date="2011-09" db="EMBL/GenBank/DDBJ databases">
        <title>Complete sequence of chromosome of Thioflavicoccus mobilis 8321.</title>
        <authorList>
            <consortium name="US DOE Joint Genome Institute"/>
            <person name="Lucas S."/>
            <person name="Han J."/>
            <person name="Lapidus A."/>
            <person name="Cheng J.-F."/>
            <person name="Goodwin L."/>
            <person name="Pitluck S."/>
            <person name="Peters L."/>
            <person name="Ovchinnikova G."/>
            <person name="Lu M."/>
            <person name="Detter J.C."/>
            <person name="Han C."/>
            <person name="Tapia R."/>
            <person name="Land M."/>
            <person name="Hauser L."/>
            <person name="Kyrpides N."/>
            <person name="Ivanova N."/>
            <person name="Pagani I."/>
            <person name="Vogl K."/>
            <person name="Liu Z."/>
            <person name="Imhoff J."/>
            <person name="Thiel V."/>
            <person name="Frigaard N.-U."/>
            <person name="Bryant D."/>
            <person name="Woyke T."/>
        </authorList>
    </citation>
    <scope>NUCLEOTIDE SEQUENCE [LARGE SCALE GENOMIC DNA]</scope>
    <source>
        <strain evidence="1 2">8321</strain>
    </source>
</reference>
<dbReference type="Proteomes" id="UP000010816">
    <property type="component" value="Chromosome"/>
</dbReference>
<dbReference type="OrthoDB" id="5770106at2"/>
<gene>
    <name evidence="1" type="ORF">Thimo_2053</name>
</gene>
<protein>
    <submittedName>
        <fullName evidence="1">Uncharacterized protein</fullName>
    </submittedName>
</protein>
<evidence type="ECO:0000313" key="1">
    <source>
        <dbReference type="EMBL" id="AGA90807.1"/>
    </source>
</evidence>
<proteinExistence type="predicted"/>
<dbReference type="EMBL" id="CP003051">
    <property type="protein sequence ID" value="AGA90807.1"/>
    <property type="molecule type" value="Genomic_DNA"/>
</dbReference>
<accession>L0GYA6</accession>
<dbReference type="KEGG" id="tmb:Thimo_2053"/>
<organism evidence="1 2">
    <name type="scientific">Thioflavicoccus mobilis 8321</name>
    <dbReference type="NCBI Taxonomy" id="765912"/>
    <lineage>
        <taxon>Bacteria</taxon>
        <taxon>Pseudomonadati</taxon>
        <taxon>Pseudomonadota</taxon>
        <taxon>Gammaproteobacteria</taxon>
        <taxon>Chromatiales</taxon>
        <taxon>Chromatiaceae</taxon>
        <taxon>Thioflavicoccus</taxon>
    </lineage>
</organism>
<dbReference type="HOGENOM" id="CLU_184592_0_0_6"/>
<dbReference type="STRING" id="765912.Thimo_2053"/>